<keyword evidence="2" id="KW-0560">Oxidoreductase</keyword>
<proteinExistence type="inferred from homology"/>
<evidence type="ECO:0000256" key="1">
    <source>
        <dbReference type="ARBA" id="ARBA00006484"/>
    </source>
</evidence>
<dbReference type="PRINTS" id="PR00081">
    <property type="entry name" value="GDHRDH"/>
</dbReference>
<dbReference type="Proteomes" id="UP000007564">
    <property type="component" value="Chromosome"/>
</dbReference>
<dbReference type="GeneID" id="93205957"/>
<dbReference type="OrthoDB" id="20590at2"/>
<comment type="similarity">
    <text evidence="1">Belongs to the short-chain dehydrogenases/reductases (SDR) family.</text>
</comment>
<evidence type="ECO:0000259" key="3">
    <source>
        <dbReference type="SMART" id="SM00822"/>
    </source>
</evidence>
<sequence length="254" mass="26759">MIDHLSPNKVMIVTGAARGIGAAVALLAARRGYAVCVNYRSRGDAAEQVVQAIRDEGGRALAVAADVADEAQVVRMFETVDRELGRVDALVNNAGILEAQMRVEEMDAARITRILATNVVGAFVCCREAVRRMAPRHGGRGGAIVNVSSVAARLGSPGEYVDYAASKGALDTLTIGLSREVAADEIRVNAVRPGTIYTDMHASGGEPGRVDRLKDGIPLRRGGTVQEVAGAVMWFFSDEAGYTTGSFIEVSGGK</sequence>
<dbReference type="HOGENOM" id="CLU_010194_1_3_4"/>
<gene>
    <name evidence="4" type="ORF">BN112_3793</name>
</gene>
<dbReference type="PROSITE" id="PS00061">
    <property type="entry name" value="ADH_SHORT"/>
    <property type="match status" value="1"/>
</dbReference>
<name>A0A0C6P7F3_BORBO</name>
<dbReference type="GO" id="GO:0016614">
    <property type="term" value="F:oxidoreductase activity, acting on CH-OH group of donors"/>
    <property type="evidence" value="ECO:0007669"/>
    <property type="project" value="UniProtKB-ARBA"/>
</dbReference>
<accession>A0A0C6P7F3</accession>
<dbReference type="InterPro" id="IPR020904">
    <property type="entry name" value="Sc_DH/Rdtase_CS"/>
</dbReference>
<dbReference type="InterPro" id="IPR002347">
    <property type="entry name" value="SDR_fam"/>
</dbReference>
<evidence type="ECO:0000313" key="5">
    <source>
        <dbReference type="Proteomes" id="UP000007564"/>
    </source>
</evidence>
<dbReference type="PANTHER" id="PTHR48107:SF7">
    <property type="entry name" value="RE15974P"/>
    <property type="match status" value="1"/>
</dbReference>
<dbReference type="PANTHER" id="PTHR48107">
    <property type="entry name" value="NADPH-DEPENDENT ALDEHYDE REDUCTASE-LIKE PROTEIN, CHLOROPLASTIC-RELATED"/>
    <property type="match status" value="1"/>
</dbReference>
<feature type="domain" description="Ketoreductase" evidence="3">
    <location>
        <begin position="9"/>
        <end position="216"/>
    </location>
</feature>
<dbReference type="InterPro" id="IPR057326">
    <property type="entry name" value="KR_dom"/>
</dbReference>
<dbReference type="NCBIfam" id="NF004777">
    <property type="entry name" value="PRK06123.1"/>
    <property type="match status" value="1"/>
</dbReference>
<evidence type="ECO:0000256" key="2">
    <source>
        <dbReference type="ARBA" id="ARBA00023002"/>
    </source>
</evidence>
<dbReference type="KEGG" id="bbh:BN112_3793"/>
<dbReference type="FunFam" id="3.40.50.720:FF:000084">
    <property type="entry name" value="Short-chain dehydrogenase reductase"/>
    <property type="match status" value="1"/>
</dbReference>
<dbReference type="InterPro" id="IPR036291">
    <property type="entry name" value="NAD(P)-bd_dom_sf"/>
</dbReference>
<organism evidence="4 5">
    <name type="scientific">Bordetella bronchiseptica 253</name>
    <dbReference type="NCBI Taxonomy" id="568707"/>
    <lineage>
        <taxon>Bacteria</taxon>
        <taxon>Pseudomonadati</taxon>
        <taxon>Pseudomonadota</taxon>
        <taxon>Betaproteobacteria</taxon>
        <taxon>Burkholderiales</taxon>
        <taxon>Alcaligenaceae</taxon>
        <taxon>Bordetella</taxon>
    </lineage>
</organism>
<dbReference type="AlphaFoldDB" id="A0A0C6P7F3"/>
<reference evidence="4 5" key="1">
    <citation type="journal article" date="2012" name="BMC Genomics">
        <title>Comparative genomics of the classical Bordetella subspecies: the evolution and exchange of virulence-associated diversity amongst closely related pathogens.</title>
        <authorList>
            <person name="Park J."/>
            <person name="Zhang Y."/>
            <person name="Buboltz A.M."/>
            <person name="Zhang X."/>
            <person name="Schuster S.C."/>
            <person name="Ahuja U."/>
            <person name="Liu M."/>
            <person name="Miller J.F."/>
            <person name="Sebaihia M."/>
            <person name="Bentley S.D."/>
            <person name="Parkhill J."/>
            <person name="Harvill E.T."/>
        </authorList>
    </citation>
    <scope>NUCLEOTIDE SEQUENCE [LARGE SCALE GENOMIC DNA]</scope>
    <source>
        <strain evidence="4 5">253</strain>
    </source>
</reference>
<dbReference type="CDD" id="cd05233">
    <property type="entry name" value="SDR_c"/>
    <property type="match status" value="1"/>
</dbReference>
<dbReference type="EMBL" id="HE965806">
    <property type="protein sequence ID" value="CCJ55707.1"/>
    <property type="molecule type" value="Genomic_DNA"/>
</dbReference>
<dbReference type="PRINTS" id="PR00080">
    <property type="entry name" value="SDRFAMILY"/>
</dbReference>
<dbReference type="Pfam" id="PF13561">
    <property type="entry name" value="adh_short_C2"/>
    <property type="match status" value="1"/>
</dbReference>
<protein>
    <submittedName>
        <fullName evidence="4">Short chain dehydrogenase</fullName>
    </submittedName>
</protein>
<dbReference type="SMART" id="SM00822">
    <property type="entry name" value="PKS_KR"/>
    <property type="match status" value="1"/>
</dbReference>
<dbReference type="RefSeq" id="WP_003815396.1">
    <property type="nucleotide sequence ID" value="NC_019382.1"/>
</dbReference>
<evidence type="ECO:0000313" key="4">
    <source>
        <dbReference type="EMBL" id="CCJ55707.1"/>
    </source>
</evidence>
<dbReference type="SUPFAM" id="SSF51735">
    <property type="entry name" value="NAD(P)-binding Rossmann-fold domains"/>
    <property type="match status" value="1"/>
</dbReference>
<dbReference type="Gene3D" id="3.40.50.720">
    <property type="entry name" value="NAD(P)-binding Rossmann-like Domain"/>
    <property type="match status" value="1"/>
</dbReference>